<keyword evidence="2" id="KW-1185">Reference proteome</keyword>
<feature type="non-terminal residue" evidence="1">
    <location>
        <position position="1"/>
    </location>
</feature>
<organism evidence="1 2">
    <name type="scientific">Nibea albiflora</name>
    <name type="common">Yellow drum</name>
    <name type="synonym">Corvina albiflora</name>
    <dbReference type="NCBI Taxonomy" id="240163"/>
    <lineage>
        <taxon>Eukaryota</taxon>
        <taxon>Metazoa</taxon>
        <taxon>Chordata</taxon>
        <taxon>Craniata</taxon>
        <taxon>Vertebrata</taxon>
        <taxon>Euteleostomi</taxon>
        <taxon>Actinopterygii</taxon>
        <taxon>Neopterygii</taxon>
        <taxon>Teleostei</taxon>
        <taxon>Neoteleostei</taxon>
        <taxon>Acanthomorphata</taxon>
        <taxon>Eupercaria</taxon>
        <taxon>Sciaenidae</taxon>
        <taxon>Nibea</taxon>
    </lineage>
</organism>
<evidence type="ECO:0000313" key="2">
    <source>
        <dbReference type="Proteomes" id="UP000805704"/>
    </source>
</evidence>
<gene>
    <name evidence="1" type="ORF">GBF38_020037</name>
</gene>
<evidence type="ECO:0000313" key="1">
    <source>
        <dbReference type="EMBL" id="KAG8012324.1"/>
    </source>
</evidence>
<proteinExistence type="predicted"/>
<name>A0ACB7FDS9_NIBAL</name>
<sequence>LCRFTYTEDPDYGLSLLNVNGLAENSTQNTYWELLVKKPDNSIIRPDVEYLSTVTDPKLRKSDYVQTIEKGCHRQTWPPREDRLCTHCTQHKVETELHFLTTCQLYQDIRDTYFPQITNTQKDFETLDMSIKFHTCCLKYSRIANIAAGFVNCCDHRRTSSGQEGQT</sequence>
<accession>A0ACB7FDS9</accession>
<dbReference type="Proteomes" id="UP000805704">
    <property type="component" value="Chromosome 12"/>
</dbReference>
<reference evidence="1" key="1">
    <citation type="submission" date="2020-04" db="EMBL/GenBank/DDBJ databases">
        <title>A chromosome-scale assembly and high-density genetic map of the yellow drum (Nibea albiflora) genome.</title>
        <authorList>
            <person name="Xu D."/>
            <person name="Zhang W."/>
            <person name="Chen R."/>
            <person name="Tan P."/>
            <person name="Wang L."/>
            <person name="Song H."/>
            <person name="Tian L."/>
            <person name="Zhu Q."/>
            <person name="Wang B."/>
        </authorList>
    </citation>
    <scope>NUCLEOTIDE SEQUENCE</scope>
    <source>
        <strain evidence="1">ZJHYS-2018</strain>
    </source>
</reference>
<protein>
    <submittedName>
        <fullName evidence="1">Uncharacterized protein</fullName>
    </submittedName>
</protein>
<comment type="caution">
    <text evidence="1">The sequence shown here is derived from an EMBL/GenBank/DDBJ whole genome shotgun (WGS) entry which is preliminary data.</text>
</comment>
<dbReference type="EMBL" id="CM024800">
    <property type="protein sequence ID" value="KAG8012324.1"/>
    <property type="molecule type" value="Genomic_DNA"/>
</dbReference>